<dbReference type="GO" id="GO:0015833">
    <property type="term" value="P:peptide transport"/>
    <property type="evidence" value="ECO:0007669"/>
    <property type="project" value="InterPro"/>
</dbReference>
<dbReference type="Gene3D" id="3.40.50.300">
    <property type="entry name" value="P-loop containing nucleotide triphosphate hydrolases"/>
    <property type="match status" value="1"/>
</dbReference>
<dbReference type="CDD" id="cd03257">
    <property type="entry name" value="ABC_NikE_OppD_transporters"/>
    <property type="match status" value="1"/>
</dbReference>
<keyword evidence="3" id="KW-1003">Cell membrane</keyword>
<dbReference type="PANTHER" id="PTHR43297">
    <property type="entry name" value="OLIGOPEPTIDE TRANSPORT ATP-BINDING PROTEIN APPD"/>
    <property type="match status" value="1"/>
</dbReference>
<evidence type="ECO:0000256" key="4">
    <source>
        <dbReference type="ARBA" id="ARBA00022741"/>
    </source>
</evidence>
<dbReference type="InterPro" id="IPR013563">
    <property type="entry name" value="Oligopep_ABC_C"/>
</dbReference>
<keyword evidence="5 8" id="KW-0067">ATP-binding</keyword>
<accession>A0A1J5PSH8</accession>
<dbReference type="EMBL" id="MLJW01002465">
    <property type="protein sequence ID" value="OIQ74558.1"/>
    <property type="molecule type" value="Genomic_DNA"/>
</dbReference>
<evidence type="ECO:0000256" key="1">
    <source>
        <dbReference type="ARBA" id="ARBA00004202"/>
    </source>
</evidence>
<evidence type="ECO:0000256" key="5">
    <source>
        <dbReference type="ARBA" id="ARBA00022840"/>
    </source>
</evidence>
<evidence type="ECO:0000256" key="6">
    <source>
        <dbReference type="ARBA" id="ARBA00023136"/>
    </source>
</evidence>
<dbReference type="Pfam" id="PF00005">
    <property type="entry name" value="ABC_tran"/>
    <property type="match status" value="1"/>
</dbReference>
<dbReference type="PROSITE" id="PS00211">
    <property type="entry name" value="ABC_TRANSPORTER_1"/>
    <property type="match status" value="1"/>
</dbReference>
<gene>
    <name evidence="8" type="primary">oppD_12</name>
    <name evidence="8" type="ORF">GALL_437850</name>
</gene>
<dbReference type="SUPFAM" id="SSF52540">
    <property type="entry name" value="P-loop containing nucleoside triphosphate hydrolases"/>
    <property type="match status" value="1"/>
</dbReference>
<feature type="domain" description="ABC transporter" evidence="7">
    <location>
        <begin position="15"/>
        <end position="263"/>
    </location>
</feature>
<sequence>MNSTPITSESPILSVRDLEITLKTQKGSRQLVKGISFDVAAGEAVAVVGESGSGKTLTALSIMGLINARNLSQTGGSIYLGDRNLTELPDKTFRALRGSELAMIYQDPMTSLNPLMRIGKQLTEVFTIRGIAKEIAVRKSREALVSVGLPDPDRAMASYPHEFSGGMRQRIMIALAMLLEPKLLIADEPTTALDVTIQQQILALVQAEQRRRNMGLIWITHDLGVVAELVDRVIVMYSGRIVEVASTRDLFERPQHPYTEGLIGSIPSPTDSSRRPLTAIPTGTDAPIGQGCSFKPRCQYAKEICGTQVPKLTQVNSGQAACFFPLQERS</sequence>
<dbReference type="GO" id="GO:0005886">
    <property type="term" value="C:plasma membrane"/>
    <property type="evidence" value="ECO:0007669"/>
    <property type="project" value="UniProtKB-SubCell"/>
</dbReference>
<dbReference type="FunFam" id="3.40.50.300:FF:000016">
    <property type="entry name" value="Oligopeptide ABC transporter ATP-binding component"/>
    <property type="match status" value="1"/>
</dbReference>
<keyword evidence="2" id="KW-0813">Transport</keyword>
<organism evidence="8">
    <name type="scientific">mine drainage metagenome</name>
    <dbReference type="NCBI Taxonomy" id="410659"/>
    <lineage>
        <taxon>unclassified sequences</taxon>
        <taxon>metagenomes</taxon>
        <taxon>ecological metagenomes</taxon>
    </lineage>
</organism>
<reference evidence="8" key="1">
    <citation type="submission" date="2016-10" db="EMBL/GenBank/DDBJ databases">
        <title>Sequence of Gallionella enrichment culture.</title>
        <authorList>
            <person name="Poehlein A."/>
            <person name="Muehling M."/>
            <person name="Daniel R."/>
        </authorList>
    </citation>
    <scope>NUCLEOTIDE SEQUENCE</scope>
</reference>
<keyword evidence="6" id="KW-0472">Membrane</keyword>
<dbReference type="InterPro" id="IPR027417">
    <property type="entry name" value="P-loop_NTPase"/>
</dbReference>
<dbReference type="PROSITE" id="PS50893">
    <property type="entry name" value="ABC_TRANSPORTER_2"/>
    <property type="match status" value="1"/>
</dbReference>
<dbReference type="GO" id="GO:0016887">
    <property type="term" value="F:ATP hydrolysis activity"/>
    <property type="evidence" value="ECO:0007669"/>
    <property type="project" value="InterPro"/>
</dbReference>
<dbReference type="Pfam" id="PF08352">
    <property type="entry name" value="oligo_HPY"/>
    <property type="match status" value="1"/>
</dbReference>
<dbReference type="InterPro" id="IPR017871">
    <property type="entry name" value="ABC_transporter-like_CS"/>
</dbReference>
<name>A0A1J5PSH8_9ZZZZ</name>
<dbReference type="NCBIfam" id="TIGR01727">
    <property type="entry name" value="oligo_HPY"/>
    <property type="match status" value="1"/>
</dbReference>
<evidence type="ECO:0000259" key="7">
    <source>
        <dbReference type="PROSITE" id="PS50893"/>
    </source>
</evidence>
<protein>
    <submittedName>
        <fullName evidence="8">Oligopeptide transport ATP-binding protein OppD</fullName>
    </submittedName>
</protein>
<dbReference type="AlphaFoldDB" id="A0A1J5PSH8"/>
<comment type="caution">
    <text evidence="8">The sequence shown here is derived from an EMBL/GenBank/DDBJ whole genome shotgun (WGS) entry which is preliminary data.</text>
</comment>
<dbReference type="GO" id="GO:0005524">
    <property type="term" value="F:ATP binding"/>
    <property type="evidence" value="ECO:0007669"/>
    <property type="project" value="UniProtKB-KW"/>
</dbReference>
<evidence type="ECO:0000313" key="8">
    <source>
        <dbReference type="EMBL" id="OIQ74558.1"/>
    </source>
</evidence>
<evidence type="ECO:0000256" key="2">
    <source>
        <dbReference type="ARBA" id="ARBA00022448"/>
    </source>
</evidence>
<proteinExistence type="predicted"/>
<dbReference type="InterPro" id="IPR003593">
    <property type="entry name" value="AAA+_ATPase"/>
</dbReference>
<comment type="subcellular location">
    <subcellularLocation>
        <location evidence="1">Cell membrane</location>
        <topology evidence="1">Peripheral membrane protein</topology>
    </subcellularLocation>
</comment>
<evidence type="ECO:0000256" key="3">
    <source>
        <dbReference type="ARBA" id="ARBA00022475"/>
    </source>
</evidence>
<dbReference type="SMART" id="SM00382">
    <property type="entry name" value="AAA"/>
    <property type="match status" value="1"/>
</dbReference>
<keyword evidence="4" id="KW-0547">Nucleotide-binding</keyword>
<dbReference type="PANTHER" id="PTHR43297:SF2">
    <property type="entry name" value="DIPEPTIDE TRANSPORT ATP-BINDING PROTEIN DPPD"/>
    <property type="match status" value="1"/>
</dbReference>
<dbReference type="InterPro" id="IPR003439">
    <property type="entry name" value="ABC_transporter-like_ATP-bd"/>
</dbReference>
<dbReference type="InterPro" id="IPR050388">
    <property type="entry name" value="ABC_Ni/Peptide_Import"/>
</dbReference>